<dbReference type="Gene3D" id="3.30.565.10">
    <property type="entry name" value="Histidine kinase-like ATPase, C-terminal domain"/>
    <property type="match status" value="1"/>
</dbReference>
<dbReference type="GO" id="GO:0061982">
    <property type="term" value="P:meiosis I cell cycle process"/>
    <property type="evidence" value="ECO:0007669"/>
    <property type="project" value="UniProtKB-ARBA"/>
</dbReference>
<evidence type="ECO:0000313" key="6">
    <source>
        <dbReference type="Proteomes" id="UP000799424"/>
    </source>
</evidence>
<feature type="compositionally biased region" description="Polar residues" evidence="3">
    <location>
        <begin position="491"/>
        <end position="504"/>
    </location>
</feature>
<evidence type="ECO:0000259" key="4">
    <source>
        <dbReference type="SMART" id="SM01340"/>
    </source>
</evidence>
<gene>
    <name evidence="5" type="ORF">CC86DRAFT_443052</name>
</gene>
<accession>A0A6A7ADT1</accession>
<dbReference type="InterPro" id="IPR014762">
    <property type="entry name" value="DNA_mismatch_repair_CS"/>
</dbReference>
<sequence length="1014" mass="113075">MAEEATATPLPGIAALPPTTARQIGSGQVLADASSNRALVCRQYYTSKIRDFYDLKEVGGKWLGFRGEALSSTAELSGTLSVTTRVEGEPVAVKLRYGRDGELVSTERDSHPVGATVKASQFFEIIPVRKQTAIKNSAKCLAKIRRLMQAYALARPAIRFRLHVLKAKNNKSDFIYAPKVSLNLEDAVLKVIGKDCALQCDWTALESDAFEIYAFLPKPTAVGSKIANQGAFISIDSRPVSSSRGTIKKIVTAFKERLRKSNLSLASVKDPFFCMNIICPSDSYDPNIEPAKDDVMFDDVDIVLSAVDKLLKAYYPEAIRGSEDIILWMPDQEIACGAEDVPMRAQTPIVIYEDPSEETNKEPAIGARSDQPRWRSSMYGIDEDDVEFLQENLPPALEEEEGIRAVAVSNPWTIARMNSPVRPKTLVANGQLPSPAKIQGEAPIRSSSPAPFVTPCRVSPVEPLTPQTSSRIHEDQSSSSRAYNIWFQGSERSSCHDQPQSSTRPLGRDHLSHQFSDYPTNAYPADSTKRDSELSRPVRDSHTQHMSRPPNLAPHRSQKKQQPQSDNSFVPPDQDSNDTWLGQPMRGFDPVQPSRRQKRRKDKPPFFPSLLSSAHRRTILPAVNSMVESHLTSENNTDIRDFFGHPERDRIGHGLSSTPTLDRLPLTTSNRRRPLNGYALPITYHPSSAGSERPSLVPMRASDIRSALDLHRHDQFSNNASETVAHFKAYQDREDMSAEKSGSPVRRQESRIVPAHEAATKSRPQRRRTTDGAQRSKSSKLPLERVPHGYHIQNIVLPVHLSIASIVYSSRKLDMRRSSLEWSYAADDAYNVFAEAVTTRKVMDWAIKLDNILHKRCQRLPGADTRSPLHETVQQGLDARKADEVMGTVEGVEVPGPAVDDVVHKMGTDVRKITQHQVSPQPKDEISVFDMSQFIDTDMATLNDEDVQLAPRLTGDYNHVRDVRAMGKHESLEHLRMKSRDTTGTDGASQLVPMIKNAEDDFGDDFEDDMLLDF</sequence>
<evidence type="ECO:0000256" key="2">
    <source>
        <dbReference type="ARBA" id="ARBA00022763"/>
    </source>
</evidence>
<dbReference type="Pfam" id="PF01119">
    <property type="entry name" value="DNA_mis_repair"/>
    <property type="match status" value="1"/>
</dbReference>
<keyword evidence="6" id="KW-1185">Reference proteome</keyword>
<feature type="region of interest" description="Disordered" evidence="3">
    <location>
        <begin position="425"/>
        <end position="479"/>
    </location>
</feature>
<dbReference type="GO" id="GO:0006298">
    <property type="term" value="P:mismatch repair"/>
    <property type="evidence" value="ECO:0007669"/>
    <property type="project" value="InterPro"/>
</dbReference>
<dbReference type="CDD" id="cd03485">
    <property type="entry name" value="MutL_Trans_hPMS_1_like"/>
    <property type="match status" value="1"/>
</dbReference>
<feature type="compositionally biased region" description="Basic and acidic residues" evidence="3">
    <location>
        <begin position="527"/>
        <end position="543"/>
    </location>
</feature>
<evidence type="ECO:0000256" key="1">
    <source>
        <dbReference type="ARBA" id="ARBA00006082"/>
    </source>
</evidence>
<dbReference type="InterPro" id="IPR013507">
    <property type="entry name" value="DNA_mismatch_S5_2-like"/>
</dbReference>
<dbReference type="GO" id="GO:0030983">
    <property type="term" value="F:mismatched DNA binding"/>
    <property type="evidence" value="ECO:0007669"/>
    <property type="project" value="InterPro"/>
</dbReference>
<organism evidence="5 6">
    <name type="scientific">Ophiobolus disseminans</name>
    <dbReference type="NCBI Taxonomy" id="1469910"/>
    <lineage>
        <taxon>Eukaryota</taxon>
        <taxon>Fungi</taxon>
        <taxon>Dikarya</taxon>
        <taxon>Ascomycota</taxon>
        <taxon>Pezizomycotina</taxon>
        <taxon>Dothideomycetes</taxon>
        <taxon>Pleosporomycetidae</taxon>
        <taxon>Pleosporales</taxon>
        <taxon>Pleosporineae</taxon>
        <taxon>Phaeosphaeriaceae</taxon>
        <taxon>Ophiobolus</taxon>
    </lineage>
</organism>
<evidence type="ECO:0000256" key="3">
    <source>
        <dbReference type="SAM" id="MobiDB-lite"/>
    </source>
</evidence>
<dbReference type="InterPro" id="IPR020568">
    <property type="entry name" value="Ribosomal_Su5_D2-typ_SF"/>
</dbReference>
<dbReference type="InterPro" id="IPR036890">
    <property type="entry name" value="HATPase_C_sf"/>
</dbReference>
<feature type="region of interest" description="Disordered" evidence="3">
    <location>
        <begin position="650"/>
        <end position="669"/>
    </location>
</feature>
<dbReference type="Proteomes" id="UP000799424">
    <property type="component" value="Unassembled WGS sequence"/>
</dbReference>
<feature type="region of interest" description="Disordered" evidence="3">
    <location>
        <begin position="491"/>
        <end position="610"/>
    </location>
</feature>
<dbReference type="SMART" id="SM01340">
    <property type="entry name" value="DNA_mis_repair"/>
    <property type="match status" value="1"/>
</dbReference>
<dbReference type="InterPro" id="IPR014721">
    <property type="entry name" value="Ribsml_uS5_D2-typ_fold_subgr"/>
</dbReference>
<dbReference type="AlphaFoldDB" id="A0A6A7ADT1"/>
<dbReference type="GO" id="GO:0005524">
    <property type="term" value="F:ATP binding"/>
    <property type="evidence" value="ECO:0007669"/>
    <property type="project" value="InterPro"/>
</dbReference>
<protein>
    <recommendedName>
        <fullName evidence="4">DNA mismatch repair protein S5 domain-containing protein</fullName>
    </recommendedName>
</protein>
<dbReference type="OrthoDB" id="10263226at2759"/>
<dbReference type="InterPro" id="IPR038973">
    <property type="entry name" value="MutL/Mlh/Pms-like"/>
</dbReference>
<keyword evidence="2" id="KW-0227">DNA damage</keyword>
<dbReference type="GO" id="GO:0032389">
    <property type="term" value="C:MutLalpha complex"/>
    <property type="evidence" value="ECO:0007669"/>
    <property type="project" value="TreeGrafter"/>
</dbReference>
<evidence type="ECO:0000313" key="5">
    <source>
        <dbReference type="EMBL" id="KAF2831313.1"/>
    </source>
</evidence>
<reference evidence="5" key="1">
    <citation type="journal article" date="2020" name="Stud. Mycol.">
        <title>101 Dothideomycetes genomes: a test case for predicting lifestyles and emergence of pathogens.</title>
        <authorList>
            <person name="Haridas S."/>
            <person name="Albert R."/>
            <person name="Binder M."/>
            <person name="Bloem J."/>
            <person name="Labutti K."/>
            <person name="Salamov A."/>
            <person name="Andreopoulos B."/>
            <person name="Baker S."/>
            <person name="Barry K."/>
            <person name="Bills G."/>
            <person name="Bluhm B."/>
            <person name="Cannon C."/>
            <person name="Castanera R."/>
            <person name="Culley D."/>
            <person name="Daum C."/>
            <person name="Ezra D."/>
            <person name="Gonzalez J."/>
            <person name="Henrissat B."/>
            <person name="Kuo A."/>
            <person name="Liang C."/>
            <person name="Lipzen A."/>
            <person name="Lutzoni F."/>
            <person name="Magnuson J."/>
            <person name="Mondo S."/>
            <person name="Nolan M."/>
            <person name="Ohm R."/>
            <person name="Pangilinan J."/>
            <person name="Park H.-J."/>
            <person name="Ramirez L."/>
            <person name="Alfaro M."/>
            <person name="Sun H."/>
            <person name="Tritt A."/>
            <person name="Yoshinaga Y."/>
            <person name="Zwiers L.-H."/>
            <person name="Turgeon B."/>
            <person name="Goodwin S."/>
            <person name="Spatafora J."/>
            <person name="Crous P."/>
            <person name="Grigoriev I."/>
        </authorList>
    </citation>
    <scope>NUCLEOTIDE SEQUENCE</scope>
    <source>
        <strain evidence="5">CBS 113818</strain>
    </source>
</reference>
<name>A0A6A7ADT1_9PLEO</name>
<dbReference type="PANTHER" id="PTHR10073:SF41">
    <property type="entry name" value="MISMATCH REPAIR PROTEIN, PUTATIVE (AFU_ORTHOLOGUE AFUA_8G05820)-RELATED"/>
    <property type="match status" value="1"/>
</dbReference>
<dbReference type="PROSITE" id="PS00058">
    <property type="entry name" value="DNA_MISMATCH_REPAIR_1"/>
    <property type="match status" value="1"/>
</dbReference>
<proteinExistence type="inferred from homology"/>
<comment type="similarity">
    <text evidence="1">Belongs to the DNA mismatch repair MutL/HexB family.</text>
</comment>
<dbReference type="SUPFAM" id="SSF54211">
    <property type="entry name" value="Ribosomal protein S5 domain 2-like"/>
    <property type="match status" value="1"/>
</dbReference>
<dbReference type="PANTHER" id="PTHR10073">
    <property type="entry name" value="DNA MISMATCH REPAIR PROTEIN MLH, PMS, MUTL"/>
    <property type="match status" value="1"/>
</dbReference>
<dbReference type="GO" id="GO:0016887">
    <property type="term" value="F:ATP hydrolysis activity"/>
    <property type="evidence" value="ECO:0007669"/>
    <property type="project" value="InterPro"/>
</dbReference>
<dbReference type="GO" id="GO:0140664">
    <property type="term" value="F:ATP-dependent DNA damage sensor activity"/>
    <property type="evidence" value="ECO:0007669"/>
    <property type="project" value="InterPro"/>
</dbReference>
<feature type="region of interest" description="Disordered" evidence="3">
    <location>
        <begin position="732"/>
        <end position="784"/>
    </location>
</feature>
<dbReference type="SUPFAM" id="SSF55874">
    <property type="entry name" value="ATPase domain of HSP90 chaperone/DNA topoisomerase II/histidine kinase"/>
    <property type="match status" value="1"/>
</dbReference>
<dbReference type="Gene3D" id="3.30.230.10">
    <property type="match status" value="1"/>
</dbReference>
<dbReference type="EMBL" id="MU006218">
    <property type="protein sequence ID" value="KAF2831313.1"/>
    <property type="molecule type" value="Genomic_DNA"/>
</dbReference>
<feature type="domain" description="DNA mismatch repair protein S5" evidence="4">
    <location>
        <begin position="188"/>
        <end position="316"/>
    </location>
</feature>